<dbReference type="Pfam" id="PF13560">
    <property type="entry name" value="HTH_31"/>
    <property type="match status" value="1"/>
</dbReference>
<dbReference type="Proteomes" id="UP000327000">
    <property type="component" value="Unassembled WGS sequence"/>
</dbReference>
<dbReference type="OrthoDB" id="4966777at2"/>
<proteinExistence type="predicted"/>
<dbReference type="SMART" id="SM00530">
    <property type="entry name" value="HTH_XRE"/>
    <property type="match status" value="1"/>
</dbReference>
<feature type="domain" description="HTH cro/C1-type" evidence="1">
    <location>
        <begin position="16"/>
        <end position="56"/>
    </location>
</feature>
<gene>
    <name evidence="2" type="ORF">FRZ00_01425</name>
</gene>
<accession>A0A5N5WF81</accession>
<dbReference type="SUPFAM" id="SSF47413">
    <property type="entry name" value="lambda repressor-like DNA-binding domains"/>
    <property type="match status" value="1"/>
</dbReference>
<organism evidence="2 3">
    <name type="scientific">Streptomyces mobaraensis</name>
    <name type="common">Streptoverticillium mobaraense</name>
    <dbReference type="NCBI Taxonomy" id="35621"/>
    <lineage>
        <taxon>Bacteria</taxon>
        <taxon>Bacillati</taxon>
        <taxon>Actinomycetota</taxon>
        <taxon>Actinomycetes</taxon>
        <taxon>Kitasatosporales</taxon>
        <taxon>Streptomycetaceae</taxon>
        <taxon>Streptomyces</taxon>
    </lineage>
</organism>
<keyword evidence="3" id="KW-1185">Reference proteome</keyword>
<dbReference type="InterPro" id="IPR010982">
    <property type="entry name" value="Lambda_DNA-bd_dom_sf"/>
</dbReference>
<evidence type="ECO:0000313" key="3">
    <source>
        <dbReference type="Proteomes" id="UP000327000"/>
    </source>
</evidence>
<evidence type="ECO:0000259" key="1">
    <source>
        <dbReference type="PROSITE" id="PS50943"/>
    </source>
</evidence>
<sequence length="279" mass="31554">MSTDFQYARVSLGALLRELRTESGLTGRELAARLGWTQSKVSKLENGRQTPTVHDLTAWAREAGCPDLAPELVGRLRGLETRYRSWRRQLAGGYRSVQDVHGAQARRTLRRRSFDPTLIPGLLQTPEYAHNVLVRYSALHSAPRDIDAAVRSRVERQSVLNDGERRFHFLIWEGALHARPCPSPVMSRQLERVAEILGRKRVRIGILPISAELQVPIGVGFSIHDDRLVITETWHAEMWLDDAEDVAVHVRAWETLERDALYDAAAHALIVRARRALGT</sequence>
<reference evidence="2 3" key="1">
    <citation type="journal article" date="2019" name="Microb. Cell Fact.">
        <title>Exploring novel herbicidin analogues by transcriptional regulator overexpression and MS/MS molecular networking.</title>
        <authorList>
            <person name="Shi Y."/>
            <person name="Gu R."/>
            <person name="Li Y."/>
            <person name="Wang X."/>
            <person name="Ren W."/>
            <person name="Li X."/>
            <person name="Wang L."/>
            <person name="Xie Y."/>
            <person name="Hong B."/>
        </authorList>
    </citation>
    <scope>NUCLEOTIDE SEQUENCE [LARGE SCALE GENOMIC DNA]</scope>
    <source>
        <strain evidence="2 3">US-43</strain>
    </source>
</reference>
<dbReference type="RefSeq" id="WP_152262207.1">
    <property type="nucleotide sequence ID" value="NZ_VOKX01000003.1"/>
</dbReference>
<dbReference type="InterPro" id="IPR043917">
    <property type="entry name" value="DUF5753"/>
</dbReference>
<dbReference type="AlphaFoldDB" id="A0A5N5WF81"/>
<name>A0A5N5WF81_STRMB</name>
<dbReference type="Pfam" id="PF19054">
    <property type="entry name" value="DUF5753"/>
    <property type="match status" value="1"/>
</dbReference>
<dbReference type="Gene3D" id="1.10.260.40">
    <property type="entry name" value="lambda repressor-like DNA-binding domains"/>
    <property type="match status" value="1"/>
</dbReference>
<dbReference type="PROSITE" id="PS50943">
    <property type="entry name" value="HTH_CROC1"/>
    <property type="match status" value="1"/>
</dbReference>
<dbReference type="CDD" id="cd00093">
    <property type="entry name" value="HTH_XRE"/>
    <property type="match status" value="1"/>
</dbReference>
<dbReference type="EMBL" id="VOKX01000003">
    <property type="protein sequence ID" value="KAB7852473.1"/>
    <property type="molecule type" value="Genomic_DNA"/>
</dbReference>
<evidence type="ECO:0000313" key="2">
    <source>
        <dbReference type="EMBL" id="KAB7852473.1"/>
    </source>
</evidence>
<dbReference type="GO" id="GO:0003677">
    <property type="term" value="F:DNA binding"/>
    <property type="evidence" value="ECO:0007669"/>
    <property type="project" value="InterPro"/>
</dbReference>
<protein>
    <submittedName>
        <fullName evidence="2">Helix-turn-helix transcriptional regulator</fullName>
    </submittedName>
</protein>
<comment type="caution">
    <text evidence="2">The sequence shown here is derived from an EMBL/GenBank/DDBJ whole genome shotgun (WGS) entry which is preliminary data.</text>
</comment>
<dbReference type="InterPro" id="IPR001387">
    <property type="entry name" value="Cro/C1-type_HTH"/>
</dbReference>